<gene>
    <name evidence="10" type="ORF">H8E23_02110</name>
</gene>
<feature type="transmembrane region" description="Helical" evidence="8">
    <location>
        <begin position="420"/>
        <end position="440"/>
    </location>
</feature>
<feature type="transmembrane region" description="Helical" evidence="8">
    <location>
        <begin position="353"/>
        <end position="374"/>
    </location>
</feature>
<protein>
    <submittedName>
        <fullName evidence="10">Phospholipid carrier-dependent glycosyltransferase</fullName>
    </submittedName>
</protein>
<dbReference type="InterPro" id="IPR003342">
    <property type="entry name" value="ArnT-like_N"/>
</dbReference>
<evidence type="ECO:0000313" key="11">
    <source>
        <dbReference type="Proteomes" id="UP000603434"/>
    </source>
</evidence>
<comment type="subcellular location">
    <subcellularLocation>
        <location evidence="1">Cell membrane</location>
        <topology evidence="1">Multi-pass membrane protein</topology>
    </subcellularLocation>
</comment>
<evidence type="ECO:0000256" key="6">
    <source>
        <dbReference type="ARBA" id="ARBA00022989"/>
    </source>
</evidence>
<evidence type="ECO:0000256" key="8">
    <source>
        <dbReference type="SAM" id="Phobius"/>
    </source>
</evidence>
<evidence type="ECO:0000256" key="5">
    <source>
        <dbReference type="ARBA" id="ARBA00022692"/>
    </source>
</evidence>
<feature type="transmembrane region" description="Helical" evidence="8">
    <location>
        <begin position="292"/>
        <end position="317"/>
    </location>
</feature>
<feature type="transmembrane region" description="Helical" evidence="8">
    <location>
        <begin position="142"/>
        <end position="160"/>
    </location>
</feature>
<evidence type="ECO:0000256" key="1">
    <source>
        <dbReference type="ARBA" id="ARBA00004651"/>
    </source>
</evidence>
<reference evidence="10 11" key="1">
    <citation type="submission" date="2020-08" db="EMBL/GenBank/DDBJ databases">
        <title>Bridging the membrane lipid divide: bacteria of the FCB group superphylum have the potential to synthesize archaeal ether lipids.</title>
        <authorList>
            <person name="Villanueva L."/>
            <person name="Von Meijenfeldt F.A.B."/>
            <person name="Westbye A.B."/>
            <person name="Yadav S."/>
            <person name="Hopmans E.C."/>
            <person name="Dutilh B.E."/>
            <person name="Sinninghe Damste J.S."/>
        </authorList>
    </citation>
    <scope>NUCLEOTIDE SEQUENCE [LARGE SCALE GENOMIC DNA]</scope>
    <source>
        <strain evidence="10">NIOZ-UU30</strain>
    </source>
</reference>
<evidence type="ECO:0000256" key="2">
    <source>
        <dbReference type="ARBA" id="ARBA00022475"/>
    </source>
</evidence>
<comment type="caution">
    <text evidence="10">The sequence shown here is derived from an EMBL/GenBank/DDBJ whole genome shotgun (WGS) entry which is preliminary data.</text>
</comment>
<dbReference type="GO" id="GO:0005886">
    <property type="term" value="C:plasma membrane"/>
    <property type="evidence" value="ECO:0007669"/>
    <property type="project" value="UniProtKB-SubCell"/>
</dbReference>
<dbReference type="GO" id="GO:0016763">
    <property type="term" value="F:pentosyltransferase activity"/>
    <property type="evidence" value="ECO:0007669"/>
    <property type="project" value="TreeGrafter"/>
</dbReference>
<dbReference type="Proteomes" id="UP000603434">
    <property type="component" value="Unassembled WGS sequence"/>
</dbReference>
<keyword evidence="5 8" id="KW-0812">Transmembrane</keyword>
<dbReference type="EMBL" id="JACNJH010000072">
    <property type="protein sequence ID" value="MBC8360179.1"/>
    <property type="molecule type" value="Genomic_DNA"/>
</dbReference>
<dbReference type="Pfam" id="PF02366">
    <property type="entry name" value="PMT"/>
    <property type="match status" value="1"/>
</dbReference>
<dbReference type="GO" id="GO:0000030">
    <property type="term" value="F:mannosyltransferase activity"/>
    <property type="evidence" value="ECO:0007669"/>
    <property type="project" value="InterPro"/>
</dbReference>
<feature type="transmembrane region" description="Helical" evidence="8">
    <location>
        <begin position="199"/>
        <end position="232"/>
    </location>
</feature>
<evidence type="ECO:0000313" key="10">
    <source>
        <dbReference type="EMBL" id="MBC8360179.1"/>
    </source>
</evidence>
<keyword evidence="7 8" id="KW-0472">Membrane</keyword>
<dbReference type="GO" id="GO:0006493">
    <property type="term" value="P:protein O-linked glycosylation"/>
    <property type="evidence" value="ECO:0007669"/>
    <property type="project" value="InterPro"/>
</dbReference>
<dbReference type="GO" id="GO:0010041">
    <property type="term" value="P:response to iron(III) ion"/>
    <property type="evidence" value="ECO:0007669"/>
    <property type="project" value="TreeGrafter"/>
</dbReference>
<evidence type="ECO:0000256" key="3">
    <source>
        <dbReference type="ARBA" id="ARBA00022676"/>
    </source>
</evidence>
<organism evidence="10 11">
    <name type="scientific">Candidatus Desulfatibia profunda</name>
    <dbReference type="NCBI Taxonomy" id="2841695"/>
    <lineage>
        <taxon>Bacteria</taxon>
        <taxon>Pseudomonadati</taxon>
        <taxon>Thermodesulfobacteriota</taxon>
        <taxon>Desulfobacteria</taxon>
        <taxon>Desulfobacterales</taxon>
        <taxon>Desulfobacterales incertae sedis</taxon>
        <taxon>Candidatus Desulfatibia</taxon>
    </lineage>
</organism>
<evidence type="ECO:0000256" key="4">
    <source>
        <dbReference type="ARBA" id="ARBA00022679"/>
    </source>
</evidence>
<keyword evidence="3" id="KW-0328">Glycosyltransferase</keyword>
<proteinExistence type="predicted"/>
<keyword evidence="6 8" id="KW-1133">Transmembrane helix</keyword>
<dbReference type="PANTHER" id="PTHR33908">
    <property type="entry name" value="MANNOSYLTRANSFERASE YKCB-RELATED"/>
    <property type="match status" value="1"/>
</dbReference>
<evidence type="ECO:0000256" key="7">
    <source>
        <dbReference type="ARBA" id="ARBA00023136"/>
    </source>
</evidence>
<feature type="transmembrane region" description="Helical" evidence="8">
    <location>
        <begin position="329"/>
        <end position="347"/>
    </location>
</feature>
<dbReference type="AlphaFoldDB" id="A0A8J6NLU2"/>
<accession>A0A8J6NLU2</accession>
<feature type="transmembrane region" description="Helical" evidence="8">
    <location>
        <begin position="449"/>
        <end position="467"/>
    </location>
</feature>
<feature type="transmembrane region" description="Helical" evidence="8">
    <location>
        <begin position="109"/>
        <end position="130"/>
    </location>
</feature>
<dbReference type="PANTHER" id="PTHR33908:SF3">
    <property type="entry name" value="UNDECAPRENYL PHOSPHATE-ALPHA-4-AMINO-4-DEOXY-L-ARABINOSE ARABINOSYL TRANSFERASE"/>
    <property type="match status" value="1"/>
</dbReference>
<feature type="domain" description="ArnT-like N-terminal" evidence="9">
    <location>
        <begin position="37"/>
        <end position="272"/>
    </location>
</feature>
<feature type="transmembrane region" description="Helical" evidence="8">
    <location>
        <begin position="244"/>
        <end position="263"/>
    </location>
</feature>
<feature type="transmembrane region" description="Helical" evidence="8">
    <location>
        <begin position="386"/>
        <end position="408"/>
    </location>
</feature>
<evidence type="ECO:0000259" key="9">
    <source>
        <dbReference type="Pfam" id="PF02366"/>
    </source>
</evidence>
<name>A0A8J6NLU2_9BACT</name>
<sequence length="587" mass="66900">MPAKTKYLMNPDPWERLQPIIKLKEPQSMHVKKQYSFLLLAIFLMIYILPLGARDLIVPDETRYGEIPREMIAGDWVSPHLNGVRYFEKPVLGYWVHAGSIFLFGENNFAVRLPSAVAVGLSALLIYVLVCRVCSSVDEKSNWAAVILAVLTFLTCFEVFGVGNTAVLDSLLSFFLTATITTFYFASEAPPGSAREKQFLLLSGVSCGLAFLTKGFLAFAVPVLVVAPYLTWLRRYRDLWRMSWLPIVTAALVALPWCILIHLREPDFWRFFFWNEHVRRFMADSAQHKESFWFFLIIAPGMFMPWTFVTPAAMAGIKVPFNDRGPQGRLIRLSICWLVLPFLFFSVSNGKLLTYILPCFPPFAILMAFGLLYAFKKEGRNNFFQWGAIGNVILFGLILLAFVYVQLFGYKGFQPYSQPWKAIMAVNALVFVIIFCCWSFRSQERIKKIILFGLSPFLLFFTAHFILPDLTIEKKAPGILLERYRHGIGQNTIVISDEDTIRAVCWYLKRSDVYVLGGAGELDYGLAYEDAAGKLLEIKSAVRLIDCNQGKTVLVARAKSIRRWQDQLPKPVSQDDSGPEGYVLWRY</sequence>
<dbReference type="InterPro" id="IPR050297">
    <property type="entry name" value="LipidA_mod_glycosyltrf_83"/>
</dbReference>
<keyword evidence="4" id="KW-0808">Transferase</keyword>
<keyword evidence="2" id="KW-1003">Cell membrane</keyword>
<feature type="transmembrane region" description="Helical" evidence="8">
    <location>
        <begin position="35"/>
        <end position="53"/>
    </location>
</feature>
<dbReference type="GO" id="GO:0009103">
    <property type="term" value="P:lipopolysaccharide biosynthetic process"/>
    <property type="evidence" value="ECO:0007669"/>
    <property type="project" value="TreeGrafter"/>
</dbReference>